<dbReference type="GO" id="GO:0005525">
    <property type="term" value="F:GTP binding"/>
    <property type="evidence" value="ECO:0007669"/>
    <property type="project" value="InterPro"/>
</dbReference>
<dbReference type="PANTHER" id="PTHR32120:SF10">
    <property type="entry name" value="SMALL RIBOSOMAL SUBUNIT BIOGENESIS GTPASE RSGA"/>
    <property type="match status" value="1"/>
</dbReference>
<dbReference type="InterPro" id="IPR004881">
    <property type="entry name" value="Ribosome_biogen_GTPase_RsgA"/>
</dbReference>
<dbReference type="RefSeq" id="WP_194451654.1">
    <property type="nucleotide sequence ID" value="NZ_CP063849.1"/>
</dbReference>
<evidence type="ECO:0000259" key="2">
    <source>
        <dbReference type="PROSITE" id="PS50936"/>
    </source>
</evidence>
<proteinExistence type="predicted"/>
<dbReference type="KEGG" id="pfer:IRI77_08550"/>
<dbReference type="PROSITE" id="PS50936">
    <property type="entry name" value="ENGC_GTPASE"/>
    <property type="match status" value="1"/>
</dbReference>
<keyword evidence="1" id="KW-0690">Ribosome biogenesis</keyword>
<accession>A0A7S7SMY9</accession>
<dbReference type="GO" id="GO:0042254">
    <property type="term" value="P:ribosome biogenesis"/>
    <property type="evidence" value="ECO:0007669"/>
    <property type="project" value="UniProtKB-KW"/>
</dbReference>
<dbReference type="Proteomes" id="UP000593892">
    <property type="component" value="Chromosome"/>
</dbReference>
<organism evidence="3 4">
    <name type="scientific">Paludibaculum fermentans</name>
    <dbReference type="NCBI Taxonomy" id="1473598"/>
    <lineage>
        <taxon>Bacteria</taxon>
        <taxon>Pseudomonadati</taxon>
        <taxon>Acidobacteriota</taxon>
        <taxon>Terriglobia</taxon>
        <taxon>Bryobacterales</taxon>
        <taxon>Bryobacteraceae</taxon>
        <taxon>Paludibaculum</taxon>
    </lineage>
</organism>
<sequence length="288" mass="32224">MLSTYGWSPERADQFAEWHLRGCVPGRVLRQEYGSWLILLSDTEHWVRHARKGLAPVTGDWTAVRSTLDCVEAILPRQSLIERKAAGKRPEPQPLAANVDLAFIVMGLDHDYNLARLERYLILVETSGARACIVLNKRDQHPAPDACVHATRAVARGAEVVRLSALQDDVPALLGGVLGLGETAALLGSSGAGKSTITNQLLGSNVQLTQAVREDDSHGRHTTTRRELHLLPQGWLLMDLPGLREVMPWTDEHVEVRSSKLKAELEELRAKRAMRKRFLQYRDTKSRW</sequence>
<name>A0A7S7SMY9_PALFE</name>
<protein>
    <submittedName>
        <fullName evidence="3">GTPase RsgA</fullName>
    </submittedName>
</protein>
<gene>
    <name evidence="3" type="primary">rsgA</name>
    <name evidence="3" type="ORF">IRI77_08550</name>
</gene>
<dbReference type="GO" id="GO:0003924">
    <property type="term" value="F:GTPase activity"/>
    <property type="evidence" value="ECO:0007669"/>
    <property type="project" value="InterPro"/>
</dbReference>
<keyword evidence="4" id="KW-1185">Reference proteome</keyword>
<dbReference type="AlphaFoldDB" id="A0A7S7SMY9"/>
<evidence type="ECO:0000313" key="4">
    <source>
        <dbReference type="Proteomes" id="UP000593892"/>
    </source>
</evidence>
<evidence type="ECO:0000256" key="1">
    <source>
        <dbReference type="ARBA" id="ARBA00022517"/>
    </source>
</evidence>
<dbReference type="PANTHER" id="PTHR32120">
    <property type="entry name" value="SMALL RIBOSOMAL SUBUNIT BIOGENESIS GTPASE RSGA"/>
    <property type="match status" value="1"/>
</dbReference>
<evidence type="ECO:0000313" key="3">
    <source>
        <dbReference type="EMBL" id="QOY89991.1"/>
    </source>
</evidence>
<dbReference type="EMBL" id="CP063849">
    <property type="protein sequence ID" value="QOY89991.1"/>
    <property type="molecule type" value="Genomic_DNA"/>
</dbReference>
<dbReference type="Gene3D" id="3.40.50.300">
    <property type="entry name" value="P-loop containing nucleotide triphosphate hydrolases"/>
    <property type="match status" value="1"/>
</dbReference>
<dbReference type="SUPFAM" id="SSF52540">
    <property type="entry name" value="P-loop containing nucleoside triphosphate hydrolases"/>
    <property type="match status" value="1"/>
</dbReference>
<reference evidence="3 4" key="1">
    <citation type="submission" date="2020-10" db="EMBL/GenBank/DDBJ databases">
        <title>Complete genome sequence of Paludibaculum fermentans P105T, a facultatively anaerobic acidobacterium capable of dissimilatory Fe(III) reduction.</title>
        <authorList>
            <person name="Dedysh S.N."/>
            <person name="Beletsky A.V."/>
            <person name="Kulichevskaya I.S."/>
            <person name="Mardanov A.V."/>
            <person name="Ravin N.V."/>
        </authorList>
    </citation>
    <scope>NUCLEOTIDE SEQUENCE [LARGE SCALE GENOMIC DNA]</scope>
    <source>
        <strain evidence="3 4">P105</strain>
    </source>
</reference>
<feature type="domain" description="EngC GTPase" evidence="2">
    <location>
        <begin position="97"/>
        <end position="244"/>
    </location>
</feature>
<dbReference type="InterPro" id="IPR027417">
    <property type="entry name" value="P-loop_NTPase"/>
</dbReference>
<dbReference type="Pfam" id="PF03193">
    <property type="entry name" value="RsgA_GTPase"/>
    <property type="match status" value="1"/>
</dbReference>
<dbReference type="InterPro" id="IPR010914">
    <property type="entry name" value="RsgA_GTPase_dom"/>
</dbReference>